<dbReference type="Pfam" id="PF06123">
    <property type="entry name" value="CreD"/>
    <property type="match status" value="1"/>
</dbReference>
<keyword evidence="1" id="KW-1133">Transmembrane helix</keyword>
<feature type="transmembrane region" description="Helical" evidence="1">
    <location>
        <begin position="385"/>
        <end position="405"/>
    </location>
</feature>
<feature type="transmembrane region" description="Helical" evidence="1">
    <location>
        <begin position="437"/>
        <end position="456"/>
    </location>
</feature>
<dbReference type="InterPro" id="IPR010364">
    <property type="entry name" value="Uncharacterised_IM_CreD"/>
</dbReference>
<feature type="transmembrane region" description="Helical" evidence="1">
    <location>
        <begin position="414"/>
        <end position="431"/>
    </location>
</feature>
<feature type="transmembrane region" description="Helical" evidence="1">
    <location>
        <begin position="360"/>
        <end position="379"/>
    </location>
</feature>
<dbReference type="KEGG" id="elut:CKA38_13795"/>
<dbReference type="NCBIfam" id="NF008712">
    <property type="entry name" value="PRK11715.1-1"/>
    <property type="match status" value="1"/>
</dbReference>
<keyword evidence="3" id="KW-1185">Reference proteome</keyword>
<dbReference type="AlphaFoldDB" id="A0A2U8E5T3"/>
<feature type="transmembrane region" description="Helical" evidence="1">
    <location>
        <begin position="31"/>
        <end position="52"/>
    </location>
</feature>
<reference evidence="2 3" key="1">
    <citation type="journal article" date="2018" name="Syst. Appl. Microbiol.">
        <title>Ereboglobus luteus gen. nov. sp. nov. from cockroach guts, and new insights into the oxygen relationship of the genera Opitutus and Didymococcus (Verrucomicrobia: Opitutaceae).</title>
        <authorList>
            <person name="Tegtmeier D."/>
            <person name="Belitz A."/>
            <person name="Radek R."/>
            <person name="Heimerl T."/>
            <person name="Brune A."/>
        </authorList>
    </citation>
    <scope>NUCLEOTIDE SEQUENCE [LARGE SCALE GENOMIC DNA]</scope>
    <source>
        <strain evidence="2 3">Ho45</strain>
    </source>
</reference>
<dbReference type="Proteomes" id="UP000244896">
    <property type="component" value="Chromosome"/>
</dbReference>
<feature type="transmembrane region" description="Helical" evidence="1">
    <location>
        <begin position="334"/>
        <end position="353"/>
    </location>
</feature>
<evidence type="ECO:0000313" key="2">
    <source>
        <dbReference type="EMBL" id="AWI10186.1"/>
    </source>
</evidence>
<protein>
    <submittedName>
        <fullName evidence="2">Cell envelope integrity protein CreD</fullName>
    </submittedName>
</protein>
<keyword evidence="1" id="KW-0472">Membrane</keyword>
<dbReference type="RefSeq" id="WP_108826085.1">
    <property type="nucleotide sequence ID" value="NZ_CP023004.1"/>
</dbReference>
<proteinExistence type="predicted"/>
<evidence type="ECO:0000256" key="1">
    <source>
        <dbReference type="SAM" id="Phobius"/>
    </source>
</evidence>
<accession>A0A2U8E5T3</accession>
<sequence length="472" mass="51953">MNTDTPQPPQISRASQDALVTIRNWFAKRALFFKIILIGFLALVLLIPLGLVSDTLSERQSRYAEAVASIVAPWGGSQRITGPVLAIPFTHKVETEEWVVSGTHRFKEKKSHECTVVAYFLPDHLNVKGTIEPSARKRSIYTAHVYSALLQISGKFARPDFNFPGYKDITPQWDQARVGFLINDLRGVRESLTLAWDDERFAMQPGDGIYAESGLHAQLSAQAAQNGGDFSLSLTLNGSNAFEITPLARSTKMALNSPWPDPSFCGDYLPVTRNVTPEGFEARWETSFYARKAPQQWTGNQNTIPARELAKGSFGVRMMPAISAYRIVERSIKYGVLFIALVFTVFFLFEIVARVRLGALNYLLVGATLCVFFLGLLALSEFVAFGLAYAGSGAIATLMIGFYCARILRSAKRALAVGAMLGGVYAYLYFVLRMEDFSLIAGTAALFAVLGAVMYATRNLRNGSRAGRDDSA</sequence>
<dbReference type="PANTHER" id="PTHR30092">
    <property type="entry name" value="INNER MEMBRANE PROTEIN CRED"/>
    <property type="match status" value="1"/>
</dbReference>
<dbReference type="EMBL" id="CP023004">
    <property type="protein sequence ID" value="AWI10186.1"/>
    <property type="molecule type" value="Genomic_DNA"/>
</dbReference>
<organism evidence="2 3">
    <name type="scientific">Ereboglobus luteus</name>
    <dbReference type="NCBI Taxonomy" id="1796921"/>
    <lineage>
        <taxon>Bacteria</taxon>
        <taxon>Pseudomonadati</taxon>
        <taxon>Verrucomicrobiota</taxon>
        <taxon>Opitutia</taxon>
        <taxon>Opitutales</taxon>
        <taxon>Opitutaceae</taxon>
        <taxon>Ereboglobus</taxon>
    </lineage>
</organism>
<dbReference type="PANTHER" id="PTHR30092:SF0">
    <property type="entry name" value="INNER MEMBRANE PROTEIN CRED"/>
    <property type="match status" value="1"/>
</dbReference>
<dbReference type="GO" id="GO:0005886">
    <property type="term" value="C:plasma membrane"/>
    <property type="evidence" value="ECO:0007669"/>
    <property type="project" value="TreeGrafter"/>
</dbReference>
<dbReference type="OrthoDB" id="9791851at2"/>
<dbReference type="PIRSF" id="PIRSF004548">
    <property type="entry name" value="CreD"/>
    <property type="match status" value="1"/>
</dbReference>
<evidence type="ECO:0000313" key="3">
    <source>
        <dbReference type="Proteomes" id="UP000244896"/>
    </source>
</evidence>
<gene>
    <name evidence="2" type="ORF">CKA38_13795</name>
</gene>
<name>A0A2U8E5T3_9BACT</name>
<keyword evidence="1" id="KW-0812">Transmembrane</keyword>